<dbReference type="Pfam" id="PF00581">
    <property type="entry name" value="Rhodanese"/>
    <property type="match status" value="1"/>
</dbReference>
<dbReference type="PROSITE" id="PS50206">
    <property type="entry name" value="RHODANESE_3"/>
    <property type="match status" value="1"/>
</dbReference>
<dbReference type="PANTHER" id="PTHR43031:SF17">
    <property type="entry name" value="SULFURTRANSFERASE YTWF-RELATED"/>
    <property type="match status" value="1"/>
</dbReference>
<dbReference type="Gene3D" id="3.40.250.10">
    <property type="entry name" value="Rhodanese-like domain"/>
    <property type="match status" value="1"/>
</dbReference>
<evidence type="ECO:0000313" key="3">
    <source>
        <dbReference type="Proteomes" id="UP000247978"/>
    </source>
</evidence>
<comment type="caution">
    <text evidence="2">The sequence shown here is derived from an EMBL/GenBank/DDBJ whole genome shotgun (WGS) entry which is preliminary data.</text>
</comment>
<gene>
    <name evidence="2" type="ORF">DFR56_115106</name>
</gene>
<protein>
    <submittedName>
        <fullName evidence="2">Rhodanese-related sulfurtransferase</fullName>
    </submittedName>
</protein>
<evidence type="ECO:0000259" key="1">
    <source>
        <dbReference type="PROSITE" id="PS50206"/>
    </source>
</evidence>
<name>A0A2V3VP45_9BACI</name>
<organism evidence="2 3">
    <name type="scientific">Pseudogracilibacillus auburnensis</name>
    <dbReference type="NCBI Taxonomy" id="1494959"/>
    <lineage>
        <taxon>Bacteria</taxon>
        <taxon>Bacillati</taxon>
        <taxon>Bacillota</taxon>
        <taxon>Bacilli</taxon>
        <taxon>Bacillales</taxon>
        <taxon>Bacillaceae</taxon>
        <taxon>Pseudogracilibacillus</taxon>
    </lineage>
</organism>
<keyword evidence="3" id="KW-1185">Reference proteome</keyword>
<feature type="domain" description="Rhodanese" evidence="1">
    <location>
        <begin position="41"/>
        <end position="122"/>
    </location>
</feature>
<dbReference type="Proteomes" id="UP000247978">
    <property type="component" value="Unassembled WGS sequence"/>
</dbReference>
<dbReference type="InterPro" id="IPR001763">
    <property type="entry name" value="Rhodanese-like_dom"/>
</dbReference>
<proteinExistence type="predicted"/>
<dbReference type="SMART" id="SM00450">
    <property type="entry name" value="RHOD"/>
    <property type="match status" value="1"/>
</dbReference>
<dbReference type="CDD" id="cd00158">
    <property type="entry name" value="RHOD"/>
    <property type="match status" value="1"/>
</dbReference>
<dbReference type="InterPro" id="IPR036873">
    <property type="entry name" value="Rhodanese-like_dom_sf"/>
</dbReference>
<dbReference type="PANTHER" id="PTHR43031">
    <property type="entry name" value="FAD-DEPENDENT OXIDOREDUCTASE"/>
    <property type="match status" value="1"/>
</dbReference>
<reference evidence="2 3" key="1">
    <citation type="submission" date="2018-05" db="EMBL/GenBank/DDBJ databases">
        <title>Genomic Encyclopedia of Type Strains, Phase IV (KMG-IV): sequencing the most valuable type-strain genomes for metagenomic binning, comparative biology and taxonomic classification.</title>
        <authorList>
            <person name="Goeker M."/>
        </authorList>
    </citation>
    <scope>NUCLEOTIDE SEQUENCE [LARGE SCALE GENOMIC DNA]</scope>
    <source>
        <strain evidence="2 3">DSM 28556</strain>
    </source>
</reference>
<dbReference type="InterPro" id="IPR050229">
    <property type="entry name" value="GlpE_sulfurtransferase"/>
</dbReference>
<dbReference type="AlphaFoldDB" id="A0A2V3VP45"/>
<accession>A0A2V3VP45</accession>
<dbReference type="GO" id="GO:0016740">
    <property type="term" value="F:transferase activity"/>
    <property type="evidence" value="ECO:0007669"/>
    <property type="project" value="UniProtKB-KW"/>
</dbReference>
<evidence type="ECO:0000313" key="2">
    <source>
        <dbReference type="EMBL" id="PXW83633.1"/>
    </source>
</evidence>
<sequence length="128" mass="14560">MSLDVIKFLASILFAALVLIKILPGRGIAQITVNELRPQLKDESIQFIDVRPPVKYNQFHIYGFKNIPLKEIRKQAKTLSKDKKTIVICQTGTKGNEACKRLKRRGFTDLSNVRGGLSTWEPIHIDRT</sequence>
<keyword evidence="2" id="KW-0808">Transferase</keyword>
<dbReference type="SUPFAM" id="SSF52821">
    <property type="entry name" value="Rhodanese/Cell cycle control phosphatase"/>
    <property type="match status" value="1"/>
</dbReference>
<dbReference type="EMBL" id="QJJQ01000015">
    <property type="protein sequence ID" value="PXW83633.1"/>
    <property type="molecule type" value="Genomic_DNA"/>
</dbReference>
<dbReference type="OrthoDB" id="9800872at2"/>